<sequence length="195" mass="21037">MKLLPLIAVFAALLSISLFVGRHDHSVAPLRRALEQRSFGRSEAAFAGAAERRREGESRTRVDEKHTPDALVAAVVTVAPVVAEATTFQPAEDVEDFSPVEATSPGNAVRVNQRNVIVRGFRPVPGASGVALAVSVEKTVDAKTPVETKPEAVAAPVASIRPHRGLSYEDELFRTKWGWSAYADVRQTALEARSD</sequence>
<dbReference type="AlphaFoldDB" id="A0A975J0F6"/>
<evidence type="ECO:0000256" key="1">
    <source>
        <dbReference type="SAM" id="MobiDB-lite"/>
    </source>
</evidence>
<protein>
    <submittedName>
        <fullName evidence="2">Uncharacterized protein</fullName>
    </submittedName>
</protein>
<organism evidence="2 3">
    <name type="scientific">Luteolibacter ambystomatis</name>
    <dbReference type="NCBI Taxonomy" id="2824561"/>
    <lineage>
        <taxon>Bacteria</taxon>
        <taxon>Pseudomonadati</taxon>
        <taxon>Verrucomicrobiota</taxon>
        <taxon>Verrucomicrobiia</taxon>
        <taxon>Verrucomicrobiales</taxon>
        <taxon>Verrucomicrobiaceae</taxon>
        <taxon>Luteolibacter</taxon>
    </lineage>
</organism>
<evidence type="ECO:0000313" key="2">
    <source>
        <dbReference type="EMBL" id="QUE51738.1"/>
    </source>
</evidence>
<evidence type="ECO:0000313" key="3">
    <source>
        <dbReference type="Proteomes" id="UP000676169"/>
    </source>
</evidence>
<dbReference type="Proteomes" id="UP000676169">
    <property type="component" value="Chromosome"/>
</dbReference>
<feature type="compositionally biased region" description="Basic and acidic residues" evidence="1">
    <location>
        <begin position="50"/>
        <end position="65"/>
    </location>
</feature>
<name>A0A975J0F6_9BACT</name>
<gene>
    <name evidence="2" type="ORF">KBB96_02345</name>
</gene>
<dbReference type="EMBL" id="CP073100">
    <property type="protein sequence ID" value="QUE51738.1"/>
    <property type="molecule type" value="Genomic_DNA"/>
</dbReference>
<accession>A0A975J0F6</accession>
<feature type="region of interest" description="Disordered" evidence="1">
    <location>
        <begin position="45"/>
        <end position="65"/>
    </location>
</feature>
<keyword evidence="3" id="KW-1185">Reference proteome</keyword>
<proteinExistence type="predicted"/>
<dbReference type="RefSeq" id="WP_211631877.1">
    <property type="nucleotide sequence ID" value="NZ_CP073100.1"/>
</dbReference>
<reference evidence="2" key="1">
    <citation type="submission" date="2021-04" db="EMBL/GenBank/DDBJ databases">
        <title>Luteolibacter sp. 32A isolated from the skin of an Anderson's salamander (Ambystoma andersonii).</title>
        <authorList>
            <person name="Spergser J."/>
            <person name="Busse H.-J."/>
        </authorList>
    </citation>
    <scope>NUCLEOTIDE SEQUENCE</scope>
    <source>
        <strain evidence="2">32A</strain>
    </source>
</reference>
<dbReference type="KEGG" id="lamb:KBB96_02345"/>